<dbReference type="AlphaFoldDB" id="A0A7X6H235"/>
<sequence>MSDGLVLVTGGAGFIGSHLAPQLVALGRQVRVLDTLSPQVHGQVPGDNVAWLTTTPGVEFRRGSAGTPADLRSALEGVSAVVHLAAETGTGQSMYEIARYCRQNVQATALLMDLIANDRSLNVERVVLASSRSVYGEGAYVRCDTSDGARLTPPTRSAEALRAGQWEPVCPDTGAPLQAVPTREDDRTAPASIYAATKLMQEDLVRIGCAAAGVGYAILRLQNVYGEGQSLANPYTGILSIFSTRIRRGLELPVFEDGLESRDFVHVSDVSAAFVAAVQAQQVLDTVVNVGSGVATPVIEVARSLCRAFSAPEKVHVTGQYRVGDIRHNMADVSVLRRVLKVDPQVQLDDGLKRFSRWVTDQPLHADRLDEANAELVKRGMMG</sequence>
<comment type="caution">
    <text evidence="4">The sequence shown here is derived from an EMBL/GenBank/DDBJ whole genome shotgun (WGS) entry which is preliminary data.</text>
</comment>
<reference evidence="4 5" key="1">
    <citation type="submission" date="2020-04" db="EMBL/GenBank/DDBJ databases">
        <authorList>
            <person name="Yoon J."/>
        </authorList>
    </citation>
    <scope>NUCLEOTIDE SEQUENCE [LARGE SCALE GENOMIC DNA]</scope>
    <source>
        <strain evidence="4 5">KMU-115</strain>
    </source>
</reference>
<protein>
    <submittedName>
        <fullName evidence="4">NAD-dependent epimerase/dehydratase family protein</fullName>
    </submittedName>
</protein>
<feature type="domain" description="NAD-dependent epimerase/dehydratase" evidence="3">
    <location>
        <begin position="6"/>
        <end position="141"/>
    </location>
</feature>
<organism evidence="4 5">
    <name type="scientific">Roseicyclus persicicus</name>
    <dbReference type="NCBI Taxonomy" id="2650661"/>
    <lineage>
        <taxon>Bacteria</taxon>
        <taxon>Pseudomonadati</taxon>
        <taxon>Pseudomonadota</taxon>
        <taxon>Alphaproteobacteria</taxon>
        <taxon>Rhodobacterales</taxon>
        <taxon>Roseobacteraceae</taxon>
        <taxon>Roseicyclus</taxon>
    </lineage>
</organism>
<dbReference type="PANTHER" id="PTHR43000">
    <property type="entry name" value="DTDP-D-GLUCOSE 4,6-DEHYDRATASE-RELATED"/>
    <property type="match status" value="1"/>
</dbReference>
<comment type="similarity">
    <text evidence="2">Belongs to the NAD(P)-dependent epimerase/dehydratase family.</text>
</comment>
<dbReference type="SUPFAM" id="SSF51735">
    <property type="entry name" value="NAD(P)-binding Rossmann-fold domains"/>
    <property type="match status" value="1"/>
</dbReference>
<dbReference type="Gene3D" id="3.40.50.720">
    <property type="entry name" value="NAD(P)-binding Rossmann-like Domain"/>
    <property type="match status" value="1"/>
</dbReference>
<evidence type="ECO:0000313" key="4">
    <source>
        <dbReference type="EMBL" id="NKX45337.1"/>
    </source>
</evidence>
<keyword evidence="5" id="KW-1185">Reference proteome</keyword>
<name>A0A7X6H235_9RHOB</name>
<dbReference type="EMBL" id="JAAZQQ010000004">
    <property type="protein sequence ID" value="NKX45337.1"/>
    <property type="molecule type" value="Genomic_DNA"/>
</dbReference>
<comment type="pathway">
    <text evidence="1">Bacterial outer membrane biogenesis; LPS O-antigen biosynthesis.</text>
</comment>
<evidence type="ECO:0000313" key="5">
    <source>
        <dbReference type="Proteomes" id="UP000526408"/>
    </source>
</evidence>
<feature type="domain" description="NAD-dependent epimerase/dehydratase" evidence="3">
    <location>
        <begin position="180"/>
        <end position="291"/>
    </location>
</feature>
<evidence type="ECO:0000259" key="3">
    <source>
        <dbReference type="Pfam" id="PF01370"/>
    </source>
</evidence>
<evidence type="ECO:0000256" key="1">
    <source>
        <dbReference type="ARBA" id="ARBA00005125"/>
    </source>
</evidence>
<dbReference type="InterPro" id="IPR036291">
    <property type="entry name" value="NAD(P)-bd_dom_sf"/>
</dbReference>
<evidence type="ECO:0000256" key="2">
    <source>
        <dbReference type="ARBA" id="ARBA00007637"/>
    </source>
</evidence>
<dbReference type="InterPro" id="IPR001509">
    <property type="entry name" value="Epimerase_deHydtase"/>
</dbReference>
<dbReference type="Pfam" id="PF01370">
    <property type="entry name" value="Epimerase"/>
    <property type="match status" value="2"/>
</dbReference>
<gene>
    <name evidence="4" type="ORF">HCU73_12145</name>
</gene>
<proteinExistence type="inferred from homology"/>
<accession>A0A7X6H235</accession>
<dbReference type="Proteomes" id="UP000526408">
    <property type="component" value="Unassembled WGS sequence"/>
</dbReference>
<dbReference type="RefSeq" id="WP_168623734.1">
    <property type="nucleotide sequence ID" value="NZ_JAAZQQ010000004.1"/>
</dbReference>